<feature type="transmembrane region" description="Helical" evidence="1">
    <location>
        <begin position="45"/>
        <end position="65"/>
    </location>
</feature>
<dbReference type="PROSITE" id="PS50850">
    <property type="entry name" value="MFS"/>
    <property type="match status" value="1"/>
</dbReference>
<protein>
    <submittedName>
        <fullName evidence="3">MFS transporter</fullName>
    </submittedName>
</protein>
<feature type="transmembrane region" description="Helical" evidence="1">
    <location>
        <begin position="335"/>
        <end position="355"/>
    </location>
</feature>
<feature type="transmembrane region" description="Helical" evidence="1">
    <location>
        <begin position="176"/>
        <end position="197"/>
    </location>
</feature>
<dbReference type="GO" id="GO:0022857">
    <property type="term" value="F:transmembrane transporter activity"/>
    <property type="evidence" value="ECO:0007669"/>
    <property type="project" value="InterPro"/>
</dbReference>
<dbReference type="PANTHER" id="PTHR11360">
    <property type="entry name" value="MONOCARBOXYLATE TRANSPORTER"/>
    <property type="match status" value="1"/>
</dbReference>
<feature type="transmembrane region" description="Helical" evidence="1">
    <location>
        <begin position="435"/>
        <end position="455"/>
    </location>
</feature>
<accession>A0A7J3TGR5</accession>
<dbReference type="InterPro" id="IPR036259">
    <property type="entry name" value="MFS_trans_sf"/>
</dbReference>
<feature type="transmembrane region" description="Helical" evidence="1">
    <location>
        <begin position="5"/>
        <end position="25"/>
    </location>
</feature>
<dbReference type="InterPro" id="IPR050327">
    <property type="entry name" value="Proton-linked_MCT"/>
</dbReference>
<proteinExistence type="predicted"/>
<keyword evidence="1" id="KW-1133">Transmembrane helix</keyword>
<evidence type="ECO:0000313" key="3">
    <source>
        <dbReference type="EMBL" id="HHF47949.1"/>
    </source>
</evidence>
<organism evidence="3">
    <name type="scientific">Geoglobus ahangari</name>
    <dbReference type="NCBI Taxonomy" id="113653"/>
    <lineage>
        <taxon>Archaea</taxon>
        <taxon>Methanobacteriati</taxon>
        <taxon>Methanobacteriota</taxon>
        <taxon>Archaeoglobi</taxon>
        <taxon>Archaeoglobales</taxon>
        <taxon>Archaeoglobaceae</taxon>
        <taxon>Geoglobus</taxon>
    </lineage>
</organism>
<keyword evidence="1" id="KW-0472">Membrane</keyword>
<dbReference type="SUPFAM" id="SSF103473">
    <property type="entry name" value="MFS general substrate transporter"/>
    <property type="match status" value="1"/>
</dbReference>
<gene>
    <name evidence="3" type="ORF">ENL48_01745</name>
</gene>
<dbReference type="AlphaFoldDB" id="A0A7J3TGR5"/>
<keyword evidence="1" id="KW-0812">Transmembrane</keyword>
<dbReference type="CDD" id="cd17353">
    <property type="entry name" value="MFS_OFA_like"/>
    <property type="match status" value="1"/>
</dbReference>
<dbReference type="PANTHER" id="PTHR11360:SF304">
    <property type="entry name" value="MFS DOMAIN-CONTAINING PROTEIN"/>
    <property type="match status" value="1"/>
</dbReference>
<feature type="transmembrane region" description="Helical" evidence="1">
    <location>
        <begin position="376"/>
        <end position="396"/>
    </location>
</feature>
<feature type="transmembrane region" description="Helical" evidence="1">
    <location>
        <begin position="243"/>
        <end position="262"/>
    </location>
</feature>
<sequence>MVSRWVYLLCGFLINLMLGVIYSWSVFIGPLESVFGWTRALTSGAFTLVIAFFAVGMLPAGALLAKWGPKKVVWLGGILLALGWILTSAAGVFATDEFFTDPTSKQFLNKELYFDSITIPNKFKDPLKITVNGEQVVIPPGDSRTFTDAKIVVDSKPVLESIVYGRGSGFNMNALYWLYLTYGIIGGLGIGFAYNVPIPIARRWFPDRAGLAVGIAVMGFGLGALFLAPAAVALIYSAGWANAFLYLGIIFLIVVCGAGSILRFPPEGWKPEGWVPPAPTTEAKAKVYVAPKDYVWREMIRTKQFWMLWLWYWFMAAAGLLTIGHIGIVAKEYGADIPMLGTTAGVVAVGMLSLFNGFGRPGFGYLSDRYGRRPALLLDAGIMTVMMFVFLPLVIATGVAGVFLAVILVGLAYGGVLALMPTLNADFFGTKNLGFNYAVHFTAWGAAGLIGPQLAGFIRDATGGYEAAYVVSGIMCLIALIISFILKPPKVE</sequence>
<evidence type="ECO:0000256" key="1">
    <source>
        <dbReference type="SAM" id="Phobius"/>
    </source>
</evidence>
<feature type="transmembrane region" description="Helical" evidence="1">
    <location>
        <begin position="306"/>
        <end position="329"/>
    </location>
</feature>
<reference evidence="3" key="1">
    <citation type="journal article" date="2020" name="mSystems">
        <title>Genome- and Community-Level Interaction Insights into Carbon Utilization and Element Cycling Functions of Hydrothermarchaeota in Hydrothermal Sediment.</title>
        <authorList>
            <person name="Zhou Z."/>
            <person name="Liu Y."/>
            <person name="Xu W."/>
            <person name="Pan J."/>
            <person name="Luo Z.H."/>
            <person name="Li M."/>
        </authorList>
    </citation>
    <scope>NUCLEOTIDE SEQUENCE [LARGE SCALE GENOMIC DNA]</scope>
    <source>
        <strain evidence="3">SpSt-10</strain>
    </source>
</reference>
<comment type="caution">
    <text evidence="3">The sequence shown here is derived from an EMBL/GenBank/DDBJ whole genome shotgun (WGS) entry which is preliminary data.</text>
</comment>
<feature type="transmembrane region" description="Helical" evidence="1">
    <location>
        <begin position="72"/>
        <end position="94"/>
    </location>
</feature>
<name>A0A7J3TGR5_9EURY</name>
<dbReference type="EMBL" id="DRUC01000031">
    <property type="protein sequence ID" value="HHF47949.1"/>
    <property type="molecule type" value="Genomic_DNA"/>
</dbReference>
<feature type="domain" description="Major facilitator superfamily (MFS) profile" evidence="2">
    <location>
        <begin position="3"/>
        <end position="491"/>
    </location>
</feature>
<dbReference type="Gene3D" id="1.20.1250.20">
    <property type="entry name" value="MFS general substrate transporter like domains"/>
    <property type="match status" value="3"/>
</dbReference>
<evidence type="ECO:0000259" key="2">
    <source>
        <dbReference type="PROSITE" id="PS50850"/>
    </source>
</evidence>
<dbReference type="InterPro" id="IPR020846">
    <property type="entry name" value="MFS_dom"/>
</dbReference>
<dbReference type="Pfam" id="PF07690">
    <property type="entry name" value="MFS_1"/>
    <property type="match status" value="1"/>
</dbReference>
<dbReference type="InterPro" id="IPR011701">
    <property type="entry name" value="MFS"/>
</dbReference>
<feature type="transmembrane region" description="Helical" evidence="1">
    <location>
        <begin position="467"/>
        <end position="486"/>
    </location>
</feature>
<feature type="transmembrane region" description="Helical" evidence="1">
    <location>
        <begin position="402"/>
        <end position="423"/>
    </location>
</feature>
<feature type="transmembrane region" description="Helical" evidence="1">
    <location>
        <begin position="209"/>
        <end position="237"/>
    </location>
</feature>